<accession>A0A3D4ZCV7</accession>
<dbReference type="Proteomes" id="UP000283426">
    <property type="component" value="Unassembled WGS sequence"/>
</dbReference>
<reference evidence="4 5" key="1">
    <citation type="submission" date="2018-08" db="EMBL/GenBank/DDBJ databases">
        <title>A genome reference for cultivated species of the human gut microbiota.</title>
        <authorList>
            <person name="Zou Y."/>
            <person name="Xue W."/>
            <person name="Luo G."/>
        </authorList>
    </citation>
    <scope>NUCLEOTIDE SEQUENCE [LARGE SCALE GENOMIC DNA]</scope>
    <source>
        <strain evidence="2 4">AF14-6AC</strain>
        <strain evidence="3 5">OF03-11</strain>
    </source>
</reference>
<evidence type="ECO:0000313" key="2">
    <source>
        <dbReference type="EMBL" id="RGV27155.1"/>
    </source>
</evidence>
<feature type="transmembrane region" description="Helical" evidence="1">
    <location>
        <begin position="6"/>
        <end position="26"/>
    </location>
</feature>
<keyword evidence="1" id="KW-1133">Transmembrane helix</keyword>
<dbReference type="EMBL" id="QSCO01000004">
    <property type="protein sequence ID" value="RGY08927.1"/>
    <property type="molecule type" value="Genomic_DNA"/>
</dbReference>
<keyword evidence="1" id="KW-0472">Membrane</keyword>
<organism evidence="3 5">
    <name type="scientific">Odoribacter splanchnicus</name>
    <dbReference type="NCBI Taxonomy" id="28118"/>
    <lineage>
        <taxon>Bacteria</taxon>
        <taxon>Pseudomonadati</taxon>
        <taxon>Bacteroidota</taxon>
        <taxon>Bacteroidia</taxon>
        <taxon>Bacteroidales</taxon>
        <taxon>Odoribacteraceae</taxon>
        <taxon>Odoribacter</taxon>
    </lineage>
</organism>
<comment type="caution">
    <text evidence="3">The sequence shown here is derived from an EMBL/GenBank/DDBJ whole genome shotgun (WGS) entry which is preliminary data.</text>
</comment>
<proteinExistence type="predicted"/>
<protein>
    <submittedName>
        <fullName evidence="3">Uncharacterized protein</fullName>
    </submittedName>
</protein>
<keyword evidence="1" id="KW-0812">Transmembrane</keyword>
<evidence type="ECO:0000313" key="3">
    <source>
        <dbReference type="EMBL" id="RGY08927.1"/>
    </source>
</evidence>
<evidence type="ECO:0000256" key="1">
    <source>
        <dbReference type="SAM" id="Phobius"/>
    </source>
</evidence>
<dbReference type="Proteomes" id="UP000284434">
    <property type="component" value="Unassembled WGS sequence"/>
</dbReference>
<sequence length="107" mass="12099">MFFLGMSAHLFIYLLVPAFLIVCFYFRGAAGSPEVDPILPEAVVYQQTGTSSFEKAYFYQVEKQEQETYSKAEVFCDCKPDLPLFQSVFYLSPALTHLLLRAPPATV</sequence>
<dbReference type="AlphaFoldDB" id="A0A3D4ZCV7"/>
<evidence type="ECO:0000313" key="4">
    <source>
        <dbReference type="Proteomes" id="UP000283426"/>
    </source>
</evidence>
<dbReference type="EMBL" id="QRYW01000015">
    <property type="protein sequence ID" value="RGV27155.1"/>
    <property type="molecule type" value="Genomic_DNA"/>
</dbReference>
<gene>
    <name evidence="2" type="ORF">DWW24_08385</name>
    <name evidence="3" type="ORF">DXA53_03495</name>
</gene>
<evidence type="ECO:0000313" key="5">
    <source>
        <dbReference type="Proteomes" id="UP000284434"/>
    </source>
</evidence>
<name>A0A3D4ZCV7_9BACT</name>